<proteinExistence type="predicted"/>
<dbReference type="Proteomes" id="UP000001844">
    <property type="component" value="Chromosome"/>
</dbReference>
<dbReference type="EMBL" id="CP001798">
    <property type="protein sequence ID" value="ADE14135.1"/>
    <property type="molecule type" value="Genomic_DNA"/>
</dbReference>
<dbReference type="HOGENOM" id="CLU_145372_2_0_6"/>
<feature type="domain" description="DUF4326" evidence="1">
    <location>
        <begin position="4"/>
        <end position="91"/>
    </location>
</feature>
<dbReference type="InterPro" id="IPR025475">
    <property type="entry name" value="DUF4326"/>
</dbReference>
<evidence type="ECO:0000313" key="3">
    <source>
        <dbReference type="Proteomes" id="UP000001844"/>
    </source>
</evidence>
<keyword evidence="3" id="KW-1185">Reference proteome</keyword>
<accession>D5BYF2</accession>
<dbReference type="RefSeq" id="WP_013032027.1">
    <property type="nucleotide sequence ID" value="NC_013960.1"/>
</dbReference>
<dbReference type="eggNOG" id="COG4474">
    <property type="taxonomic scope" value="Bacteria"/>
</dbReference>
<sequence>MTIRVLNKRHGGQGVYIGRPSPLGNPFVIGRDGNRDEVIAKYQALLEVTLEGRSQARTEFNRLVKIYRETGELNLVCWCAPRACHGDVIKEQILNRIVEVKR</sequence>
<name>D5BYF2_NITHN</name>
<dbReference type="STRING" id="472759.Nhal_0962"/>
<organism evidence="2 3">
    <name type="scientific">Nitrosococcus halophilus (strain Nc4)</name>
    <dbReference type="NCBI Taxonomy" id="472759"/>
    <lineage>
        <taxon>Bacteria</taxon>
        <taxon>Pseudomonadati</taxon>
        <taxon>Pseudomonadota</taxon>
        <taxon>Gammaproteobacteria</taxon>
        <taxon>Chromatiales</taxon>
        <taxon>Chromatiaceae</taxon>
        <taxon>Nitrosococcus</taxon>
    </lineage>
</organism>
<dbReference type="AlphaFoldDB" id="D5BYF2"/>
<dbReference type="OrthoDB" id="572639at2"/>
<dbReference type="KEGG" id="nhl:Nhal_0962"/>
<gene>
    <name evidence="2" type="ordered locus">Nhal_0962</name>
</gene>
<protein>
    <recommendedName>
        <fullName evidence="1">DUF4326 domain-containing protein</fullName>
    </recommendedName>
</protein>
<dbReference type="Pfam" id="PF14216">
    <property type="entry name" value="DUF4326"/>
    <property type="match status" value="1"/>
</dbReference>
<evidence type="ECO:0000259" key="1">
    <source>
        <dbReference type="Pfam" id="PF14216"/>
    </source>
</evidence>
<evidence type="ECO:0000313" key="2">
    <source>
        <dbReference type="EMBL" id="ADE14135.1"/>
    </source>
</evidence>
<reference evidence="3" key="1">
    <citation type="submission" date="2010-04" db="EMBL/GenBank/DDBJ databases">
        <title>Complete genome sequence of Nitrosococcus halophilus Nc4, a salt-adapted, aerobic obligate ammonia-oxidizing sulfur purple bacterium.</title>
        <authorList>
            <consortium name="US DOE Joint Genome Institute"/>
            <person name="Campbell M.A."/>
            <person name="Malfatti S.A."/>
            <person name="Chain P.S.G."/>
            <person name="Heidelberg J.F."/>
            <person name="Ward B.B."/>
            <person name="Klotz M.G."/>
        </authorList>
    </citation>
    <scope>NUCLEOTIDE SEQUENCE [LARGE SCALE GENOMIC DNA]</scope>
    <source>
        <strain evidence="3">Nc4</strain>
    </source>
</reference>